<dbReference type="GO" id="GO:0016410">
    <property type="term" value="F:N-acyltransferase activity"/>
    <property type="evidence" value="ECO:0007669"/>
    <property type="project" value="TreeGrafter"/>
</dbReference>
<organism evidence="4 5">
    <name type="scientific">Polyangium fumosum</name>
    <dbReference type="NCBI Taxonomy" id="889272"/>
    <lineage>
        <taxon>Bacteria</taxon>
        <taxon>Pseudomonadati</taxon>
        <taxon>Myxococcota</taxon>
        <taxon>Polyangia</taxon>
        <taxon>Polyangiales</taxon>
        <taxon>Polyangiaceae</taxon>
        <taxon>Polyangium</taxon>
    </lineage>
</organism>
<dbReference type="AlphaFoldDB" id="A0A4U1IZR4"/>
<dbReference type="Gene3D" id="3.40.630.30">
    <property type="match status" value="1"/>
</dbReference>
<dbReference type="PANTHER" id="PTHR31438">
    <property type="entry name" value="LYSINE N-ACYLTRANSFERASE C17G9.06C-RELATED"/>
    <property type="match status" value="1"/>
</dbReference>
<evidence type="ECO:0000256" key="2">
    <source>
        <dbReference type="ARBA" id="ARBA00023251"/>
    </source>
</evidence>
<dbReference type="GO" id="GO:0046677">
    <property type="term" value="P:response to antibiotic"/>
    <property type="evidence" value="ECO:0007669"/>
    <property type="project" value="UniProtKB-KW"/>
</dbReference>
<evidence type="ECO:0000313" key="4">
    <source>
        <dbReference type="EMBL" id="TKD00094.1"/>
    </source>
</evidence>
<sequence>MSAPLTFRPLTEADFPMLHTWLARPHVAAWWQPTPTLDELRDEYRPCLADAGTLPLDASAGLLPYLACEDGQPFAFIQAYRVMATQADGWWLTETDPCALGIDQSIGDPDRIGKGLGTRMIRAFLDFLFADPRVTKVQTDPDPTNARAVACYRKAGFRDVGIVETPDGTALLMTVHRSA</sequence>
<dbReference type="GO" id="GO:0019290">
    <property type="term" value="P:siderophore biosynthetic process"/>
    <property type="evidence" value="ECO:0007669"/>
    <property type="project" value="InterPro"/>
</dbReference>
<dbReference type="InterPro" id="IPR019432">
    <property type="entry name" value="Acyltransferase_MbtK/IucB-like"/>
</dbReference>
<evidence type="ECO:0000313" key="5">
    <source>
        <dbReference type="Proteomes" id="UP000309215"/>
    </source>
</evidence>
<comment type="pathway">
    <text evidence="1">Siderophore biosynthesis.</text>
</comment>
<keyword evidence="4" id="KW-0808">Transferase</keyword>
<evidence type="ECO:0000259" key="3">
    <source>
        <dbReference type="PROSITE" id="PS51186"/>
    </source>
</evidence>
<feature type="domain" description="N-acetyltransferase" evidence="3">
    <location>
        <begin position="5"/>
        <end position="178"/>
    </location>
</feature>
<dbReference type="SMART" id="SM01006">
    <property type="entry name" value="AlcB"/>
    <property type="match status" value="1"/>
</dbReference>
<dbReference type="PROSITE" id="PS51186">
    <property type="entry name" value="GNAT"/>
    <property type="match status" value="1"/>
</dbReference>
<accession>A0A4U1IZR4</accession>
<dbReference type="SUPFAM" id="SSF55729">
    <property type="entry name" value="Acyl-CoA N-acyltransferases (Nat)"/>
    <property type="match status" value="1"/>
</dbReference>
<dbReference type="InterPro" id="IPR000182">
    <property type="entry name" value="GNAT_dom"/>
</dbReference>
<evidence type="ECO:0000256" key="1">
    <source>
        <dbReference type="ARBA" id="ARBA00004924"/>
    </source>
</evidence>
<dbReference type="OrthoDB" id="5418460at2"/>
<dbReference type="EMBL" id="SSMQ01000050">
    <property type="protein sequence ID" value="TKD00094.1"/>
    <property type="molecule type" value="Genomic_DNA"/>
</dbReference>
<reference evidence="4 5" key="1">
    <citation type="submission" date="2019-04" db="EMBL/GenBank/DDBJ databases">
        <authorList>
            <person name="Li Y."/>
            <person name="Wang J."/>
        </authorList>
    </citation>
    <scope>NUCLEOTIDE SEQUENCE [LARGE SCALE GENOMIC DNA]</scope>
    <source>
        <strain evidence="4 5">DSM 14668</strain>
    </source>
</reference>
<gene>
    <name evidence="4" type="ORF">E8A74_35665</name>
</gene>
<dbReference type="Pfam" id="PF13523">
    <property type="entry name" value="Acetyltransf_8"/>
    <property type="match status" value="1"/>
</dbReference>
<dbReference type="PANTHER" id="PTHR31438:SF1">
    <property type="entry name" value="LYSINE N-ACYLTRANSFERASE C17G9.06C-RELATED"/>
    <property type="match status" value="1"/>
</dbReference>
<protein>
    <submittedName>
        <fullName evidence="4">GNAT family N-acetyltransferase</fullName>
    </submittedName>
</protein>
<keyword evidence="5" id="KW-1185">Reference proteome</keyword>
<dbReference type="CDD" id="cd04301">
    <property type="entry name" value="NAT_SF"/>
    <property type="match status" value="1"/>
</dbReference>
<name>A0A4U1IZR4_9BACT</name>
<dbReference type="InterPro" id="IPR016181">
    <property type="entry name" value="Acyl_CoA_acyltransferase"/>
</dbReference>
<keyword evidence="2" id="KW-0046">Antibiotic resistance</keyword>
<proteinExistence type="predicted"/>
<comment type="caution">
    <text evidence="4">The sequence shown here is derived from an EMBL/GenBank/DDBJ whole genome shotgun (WGS) entry which is preliminary data.</text>
</comment>
<dbReference type="Proteomes" id="UP000309215">
    <property type="component" value="Unassembled WGS sequence"/>
</dbReference>
<dbReference type="RefSeq" id="WP_136933561.1">
    <property type="nucleotide sequence ID" value="NZ_SSMQ01000050.1"/>
</dbReference>